<organism evidence="16 17">
    <name type="scientific">Enterococcus casseliflavus</name>
    <name type="common">Enterococcus flavescens</name>
    <dbReference type="NCBI Taxonomy" id="37734"/>
    <lineage>
        <taxon>Bacteria</taxon>
        <taxon>Bacillati</taxon>
        <taxon>Bacillota</taxon>
        <taxon>Bacilli</taxon>
        <taxon>Lactobacillales</taxon>
        <taxon>Enterococcaceae</taxon>
        <taxon>Enterococcus</taxon>
    </lineage>
</organism>
<dbReference type="GO" id="GO:0016682">
    <property type="term" value="F:oxidoreductase activity, acting on diphenols and related substances as donors, oxygen as acceptor"/>
    <property type="evidence" value="ECO:0007669"/>
    <property type="project" value="TreeGrafter"/>
</dbReference>
<name>A0A1G9APY8_ENTCA</name>
<evidence type="ECO:0000256" key="9">
    <source>
        <dbReference type="ARBA" id="ARBA00022989"/>
    </source>
</evidence>
<dbReference type="GO" id="GO:0005886">
    <property type="term" value="C:plasma membrane"/>
    <property type="evidence" value="ECO:0007669"/>
    <property type="project" value="UniProtKB-SubCell"/>
</dbReference>
<dbReference type="PANTHER" id="PTHR30365:SF15">
    <property type="entry name" value="CYTOCHROME BD UBIQUINOL OXIDASE SUBUNIT 1"/>
    <property type="match status" value="1"/>
</dbReference>
<dbReference type="GO" id="GO:0019646">
    <property type="term" value="P:aerobic electron transport chain"/>
    <property type="evidence" value="ECO:0007669"/>
    <property type="project" value="InterPro"/>
</dbReference>
<evidence type="ECO:0000256" key="13">
    <source>
        <dbReference type="SAM" id="MobiDB-lite"/>
    </source>
</evidence>
<dbReference type="GO" id="GO:0020037">
    <property type="term" value="F:heme binding"/>
    <property type="evidence" value="ECO:0007669"/>
    <property type="project" value="TreeGrafter"/>
</dbReference>
<evidence type="ECO:0000256" key="1">
    <source>
        <dbReference type="ARBA" id="ARBA00004651"/>
    </source>
</evidence>
<dbReference type="EMBL" id="JARQDZ010000006">
    <property type="protein sequence ID" value="MDT2983390.1"/>
    <property type="molecule type" value="Genomic_DNA"/>
</dbReference>
<dbReference type="Proteomes" id="UP001268896">
    <property type="component" value="Unassembled WGS sequence"/>
</dbReference>
<dbReference type="OrthoDB" id="9807042at2"/>
<keyword evidence="10 12" id="KW-0408">Iron</keyword>
<keyword evidence="5 12" id="KW-0349">Heme</keyword>
<feature type="transmembrane region" description="Helical" evidence="12">
    <location>
        <begin position="127"/>
        <end position="145"/>
    </location>
</feature>
<feature type="transmembrane region" description="Helical" evidence="12">
    <location>
        <begin position="91"/>
        <end position="115"/>
    </location>
</feature>
<evidence type="ECO:0000313" key="16">
    <source>
        <dbReference type="EMBL" id="RHK04571.1"/>
    </source>
</evidence>
<feature type="transmembrane region" description="Helical" evidence="12">
    <location>
        <begin position="16"/>
        <end position="41"/>
    </location>
</feature>
<comment type="subcellular location">
    <subcellularLocation>
        <location evidence="1">Cell membrane</location>
        <topology evidence="1">Multi-pass membrane protein</topology>
    </subcellularLocation>
</comment>
<dbReference type="GeneID" id="91573817"/>
<dbReference type="EMBL" id="JARQDV010000001">
    <property type="protein sequence ID" value="MDT2963388.1"/>
    <property type="molecule type" value="Genomic_DNA"/>
</dbReference>
<evidence type="ECO:0000313" key="17">
    <source>
        <dbReference type="Proteomes" id="UP000286288"/>
    </source>
</evidence>
<evidence type="ECO:0000256" key="11">
    <source>
        <dbReference type="ARBA" id="ARBA00023136"/>
    </source>
</evidence>
<keyword evidence="8 12" id="KW-0249">Electron transport</keyword>
<evidence type="ECO:0000256" key="6">
    <source>
        <dbReference type="ARBA" id="ARBA00022692"/>
    </source>
</evidence>
<reference evidence="14 18" key="2">
    <citation type="submission" date="2023-03" db="EMBL/GenBank/DDBJ databases">
        <authorList>
            <person name="Shen W."/>
            <person name="Cai J."/>
        </authorList>
    </citation>
    <scope>NUCLEOTIDE SEQUENCE</scope>
    <source>
        <strain evidence="15 18">B516</strain>
        <strain evidence="14">K72-2</strain>
    </source>
</reference>
<evidence type="ECO:0000256" key="8">
    <source>
        <dbReference type="ARBA" id="ARBA00022982"/>
    </source>
</evidence>
<dbReference type="GO" id="GO:0009055">
    <property type="term" value="F:electron transfer activity"/>
    <property type="evidence" value="ECO:0007669"/>
    <property type="project" value="UniProtKB-UniRule"/>
</dbReference>
<dbReference type="PIRSF" id="PIRSF006446">
    <property type="entry name" value="Cyt_quinol_oxidase_1"/>
    <property type="match status" value="1"/>
</dbReference>
<keyword evidence="4 12" id="KW-1003">Cell membrane</keyword>
<dbReference type="InterPro" id="IPR002585">
    <property type="entry name" value="Cyt-d_ubiquinol_oxidase_su_1"/>
</dbReference>
<sequence>MDIVTLARIQFAMTTIFHFFFVPFSIGTGVVVAIMETLYVIKKDEKYRRMTKFWGNIFLLSFAVGVVTGIIQEFQFGMNWSDYSRFVGDIFGAPLALEALLAFFLESTFLGLWIFTWDRVSPKLHATFFWLVTLGSMLSAFWILAANSFMQHPVGYTLNNGRAEMTDFGALLANPQVWYEFLHVITAAITMGGIIVAGLSAFRLLKKDKDIDRDFFKKSMRIGFAVALFGSFTVLLAGDEQMKYLVEEQPMKFAAMEGTYEDTGSPAAWTVVAWANEAEHHQVFGISIPYMLSILAFNEPFGSIDGMDTVNQQLIETYGDRNYYPPVNTLFWSFRIMAGFGALMLLVSGLGLYFTRKKKPWLFEKRWLLWVVAITLFTPFIANTAGWLITELGRYPWTVYGLFTIEDSVSPNVSVTSLLISNIVYFLLFSGLGGTMVYLVKREMDHGPEKEAFGEISQGDNQDGYEDPFDKEAFEG</sequence>
<evidence type="ECO:0000313" key="18">
    <source>
        <dbReference type="Proteomes" id="UP001253851"/>
    </source>
</evidence>
<evidence type="ECO:0000256" key="5">
    <source>
        <dbReference type="ARBA" id="ARBA00022617"/>
    </source>
</evidence>
<keyword evidence="7 12" id="KW-0479">Metal-binding</keyword>
<protein>
    <submittedName>
        <fullName evidence="16">Cytochrome ubiquinol oxidase subunit I</fullName>
    </submittedName>
</protein>
<feature type="region of interest" description="Disordered" evidence="13">
    <location>
        <begin position="452"/>
        <end position="476"/>
    </location>
</feature>
<evidence type="ECO:0000256" key="12">
    <source>
        <dbReference type="PIRNR" id="PIRNR006446"/>
    </source>
</evidence>
<feature type="transmembrane region" description="Helical" evidence="12">
    <location>
        <begin position="53"/>
        <end position="71"/>
    </location>
</feature>
<feature type="transmembrane region" description="Helical" evidence="12">
    <location>
        <begin position="418"/>
        <end position="440"/>
    </location>
</feature>
<keyword evidence="9 12" id="KW-1133">Transmembrane helix</keyword>
<feature type="transmembrane region" description="Helical" evidence="12">
    <location>
        <begin position="332"/>
        <end position="355"/>
    </location>
</feature>
<keyword evidence="11 12" id="KW-0472">Membrane</keyword>
<evidence type="ECO:0000256" key="10">
    <source>
        <dbReference type="ARBA" id="ARBA00023004"/>
    </source>
</evidence>
<evidence type="ECO:0000256" key="4">
    <source>
        <dbReference type="ARBA" id="ARBA00022475"/>
    </source>
</evidence>
<feature type="transmembrane region" description="Helical" evidence="12">
    <location>
        <begin position="181"/>
        <end position="202"/>
    </location>
</feature>
<feature type="transmembrane region" description="Helical" evidence="12">
    <location>
        <begin position="367"/>
        <end position="389"/>
    </location>
</feature>
<keyword evidence="6 12" id="KW-0812">Transmembrane</keyword>
<gene>
    <name evidence="16" type="ORF">DW084_16040</name>
    <name evidence="14" type="ORF">P7I32_02095</name>
    <name evidence="15" type="ORF">P7I34_11990</name>
</gene>
<feature type="transmembrane region" description="Helical" evidence="12">
    <location>
        <begin position="222"/>
        <end position="238"/>
    </location>
</feature>
<dbReference type="PANTHER" id="PTHR30365">
    <property type="entry name" value="CYTOCHROME D UBIQUINOL OXIDASE"/>
    <property type="match status" value="1"/>
</dbReference>
<evidence type="ECO:0000256" key="3">
    <source>
        <dbReference type="ARBA" id="ARBA00022448"/>
    </source>
</evidence>
<dbReference type="RefSeq" id="WP_005232838.1">
    <property type="nucleotide sequence ID" value="NZ_CP119296.1"/>
</dbReference>
<evidence type="ECO:0000256" key="2">
    <source>
        <dbReference type="ARBA" id="ARBA00009819"/>
    </source>
</evidence>
<evidence type="ECO:0000256" key="7">
    <source>
        <dbReference type="ARBA" id="ARBA00022723"/>
    </source>
</evidence>
<dbReference type="GO" id="GO:0070069">
    <property type="term" value="C:cytochrome complex"/>
    <property type="evidence" value="ECO:0007669"/>
    <property type="project" value="UniProtKB-UniRule"/>
</dbReference>
<proteinExistence type="inferred from homology"/>
<dbReference type="Proteomes" id="UP000286288">
    <property type="component" value="Unassembled WGS sequence"/>
</dbReference>
<dbReference type="AlphaFoldDB" id="A0A1G9APY8"/>
<evidence type="ECO:0000313" key="15">
    <source>
        <dbReference type="EMBL" id="MDT2983390.1"/>
    </source>
</evidence>
<reference evidence="16 17" key="1">
    <citation type="submission" date="2018-08" db="EMBL/GenBank/DDBJ databases">
        <title>A genome reference for cultivated species of the human gut microbiota.</title>
        <authorList>
            <person name="Zou Y."/>
            <person name="Xue W."/>
            <person name="Luo G."/>
        </authorList>
    </citation>
    <scope>NUCLEOTIDE SEQUENCE [LARGE SCALE GENOMIC DNA]</scope>
    <source>
        <strain evidence="16 17">AF48-16</strain>
    </source>
</reference>
<evidence type="ECO:0000313" key="14">
    <source>
        <dbReference type="EMBL" id="MDT2963388.1"/>
    </source>
</evidence>
<comment type="caution">
    <text evidence="16">The sequence shown here is derived from an EMBL/GenBank/DDBJ whole genome shotgun (WGS) entry which is preliminary data.</text>
</comment>
<comment type="similarity">
    <text evidence="2 12">Belongs to the cytochrome ubiquinol oxidase subunit 1 family.</text>
</comment>
<accession>A0A1G9APY8</accession>
<dbReference type="EMBL" id="QRMZ01000027">
    <property type="protein sequence ID" value="RHK04571.1"/>
    <property type="molecule type" value="Genomic_DNA"/>
</dbReference>
<dbReference type="Pfam" id="PF01654">
    <property type="entry name" value="Cyt_bd_oxida_I"/>
    <property type="match status" value="1"/>
</dbReference>
<dbReference type="Proteomes" id="UP001253851">
    <property type="component" value="Unassembled WGS sequence"/>
</dbReference>
<dbReference type="GO" id="GO:0046872">
    <property type="term" value="F:metal ion binding"/>
    <property type="evidence" value="ECO:0007669"/>
    <property type="project" value="UniProtKB-UniRule"/>
</dbReference>
<keyword evidence="3 12" id="KW-0813">Transport</keyword>